<name>A0ABN8PXV0_9CNID</name>
<evidence type="ECO:0000313" key="2">
    <source>
        <dbReference type="Proteomes" id="UP001159427"/>
    </source>
</evidence>
<accession>A0ABN8PXV0</accession>
<comment type="caution">
    <text evidence="1">The sequence shown here is derived from an EMBL/GenBank/DDBJ whole genome shotgun (WGS) entry which is preliminary data.</text>
</comment>
<sequence>AKGHEDALSQSMDVYLSVVAIDFGTTYSGFAFSFISGKENEEIFLNRDWTNEQNCRTSKTPTCLLLKPDHSFDSFGYEAIEKYSELQSKKEEKEYLFFQHFKMELHNNKDVNVTTTIKAANGKSFKALKVFTHSIKFMKDEAVSILASETGDRDFNVLDIQWVLTVPAIWTPRAKQFMREAAYEEAYLPKMSISGQIVSEIVAHSCISFCTSRGKKQLKTSQVDTKLCQLQLSNSIIFSGGTLDVAVQQIADSGTIKEIYKITGGSHGGLKVNQGFKELLIELMGEENVVTYERENPCDWLALMNDFEGKKQGFRVSRERGISIRLPDSFRYLTRRINSSVLQSYGSTKINFRNEYMKLAPDVVKGLFRPVLSEIKNHLKGLLQRPQLSRVKTMFLVGGFSDSELLRQEIGNEFSDRYLILAPRNAGIAVLKGAVMFGKNPAKIAERVVSMTYGADCSRKFDKSIHPEEKRFIVDGRKMCKDLFNLFVKEDEVARLGGEVKRMYVPLRAHDTLISFGFYVATNPNTKFITDEGVTKIGSVNVESPDISRGRDRDIEVCMHFGGTEIVATAVDVTSGNKAETSLNFFHK</sequence>
<dbReference type="EMBL" id="CALNXI010001048">
    <property type="protein sequence ID" value="CAH3153132.1"/>
    <property type="molecule type" value="Genomic_DNA"/>
</dbReference>
<dbReference type="PANTHER" id="PTHR14187:SF5">
    <property type="entry name" value="HEAT SHOCK 70 KDA PROTEIN 12A"/>
    <property type="match status" value="1"/>
</dbReference>
<dbReference type="CDD" id="cd10229">
    <property type="entry name" value="ASKHA_NBD_HSP70_HSPA12"/>
    <property type="match status" value="1"/>
</dbReference>
<dbReference type="Gene3D" id="3.30.420.40">
    <property type="match status" value="1"/>
</dbReference>
<evidence type="ECO:0000313" key="1">
    <source>
        <dbReference type="EMBL" id="CAH3153132.1"/>
    </source>
</evidence>
<organism evidence="1 2">
    <name type="scientific">Porites evermanni</name>
    <dbReference type="NCBI Taxonomy" id="104178"/>
    <lineage>
        <taxon>Eukaryota</taxon>
        <taxon>Metazoa</taxon>
        <taxon>Cnidaria</taxon>
        <taxon>Anthozoa</taxon>
        <taxon>Hexacorallia</taxon>
        <taxon>Scleractinia</taxon>
        <taxon>Fungiina</taxon>
        <taxon>Poritidae</taxon>
        <taxon>Porites</taxon>
    </lineage>
</organism>
<dbReference type="SUPFAM" id="SSF53067">
    <property type="entry name" value="Actin-like ATPase domain"/>
    <property type="match status" value="2"/>
</dbReference>
<evidence type="ECO:0008006" key="3">
    <source>
        <dbReference type="Google" id="ProtNLM"/>
    </source>
</evidence>
<proteinExistence type="predicted"/>
<keyword evidence="2" id="KW-1185">Reference proteome</keyword>
<reference evidence="1 2" key="1">
    <citation type="submission" date="2022-05" db="EMBL/GenBank/DDBJ databases">
        <authorList>
            <consortium name="Genoscope - CEA"/>
            <person name="William W."/>
        </authorList>
    </citation>
    <scope>NUCLEOTIDE SEQUENCE [LARGE SCALE GENOMIC DNA]</scope>
</reference>
<feature type="non-terminal residue" evidence="1">
    <location>
        <position position="1"/>
    </location>
</feature>
<protein>
    <recommendedName>
        <fullName evidence="3">Heat shock 70 kDa protein 12A</fullName>
    </recommendedName>
</protein>
<dbReference type="InterPro" id="IPR043129">
    <property type="entry name" value="ATPase_NBD"/>
</dbReference>
<dbReference type="PANTHER" id="PTHR14187">
    <property type="entry name" value="ALPHA KINASE/ELONGATION FACTOR 2 KINASE"/>
    <property type="match status" value="1"/>
</dbReference>
<gene>
    <name evidence="1" type="ORF">PEVE_00000965</name>
</gene>
<dbReference type="Proteomes" id="UP001159427">
    <property type="component" value="Unassembled WGS sequence"/>
</dbReference>